<dbReference type="GO" id="GO:0070819">
    <property type="term" value="F:menaquinone-dependent protoporphyrinogen oxidase activity"/>
    <property type="evidence" value="ECO:0007669"/>
    <property type="project" value="UniProtKB-UniRule"/>
</dbReference>
<dbReference type="GO" id="GO:0005886">
    <property type="term" value="C:plasma membrane"/>
    <property type="evidence" value="ECO:0007669"/>
    <property type="project" value="UniProtKB-SubCell"/>
</dbReference>
<dbReference type="GO" id="GO:0010181">
    <property type="term" value="F:FMN binding"/>
    <property type="evidence" value="ECO:0007669"/>
    <property type="project" value="UniProtKB-UniRule"/>
</dbReference>
<dbReference type="EMBL" id="JAUSUU010000007">
    <property type="protein sequence ID" value="MDQ0335864.1"/>
    <property type="molecule type" value="Genomic_DNA"/>
</dbReference>
<evidence type="ECO:0000259" key="8">
    <source>
        <dbReference type="Pfam" id="PF12724"/>
    </source>
</evidence>
<dbReference type="GO" id="GO:0006782">
    <property type="term" value="P:protoporphyrinogen IX biosynthetic process"/>
    <property type="evidence" value="ECO:0007669"/>
    <property type="project" value="UniProtKB-UniRule"/>
</dbReference>
<dbReference type="OrthoDB" id="9795729at2"/>
<comment type="pathway">
    <text evidence="7">Porphyrin-containing compound metabolism; protoporphyrin-IX biosynthesis; protoporphyrin-IX from protoporphyrinogen-IX: step 1/1.</text>
</comment>
<dbReference type="AlphaFoldDB" id="A0A9X1C9Q5"/>
<evidence type="ECO:0000256" key="5">
    <source>
        <dbReference type="ARBA" id="ARBA00023136"/>
    </source>
</evidence>
<accession>A0A9X1C9Q5</accession>
<keyword evidence="3 7" id="KW-0547">Nucleotide-binding</keyword>
<dbReference type="InterPro" id="IPR052200">
    <property type="entry name" value="Protoporphyrinogen_IX_DH"/>
</dbReference>
<comment type="caution">
    <text evidence="9">The sequence shown here is derived from an EMBL/GenBank/DDBJ whole genome shotgun (WGS) entry which is preliminary data.</text>
</comment>
<dbReference type="Proteomes" id="UP001138672">
    <property type="component" value="Unassembled WGS sequence"/>
</dbReference>
<evidence type="ECO:0000256" key="7">
    <source>
        <dbReference type="HAMAP-Rule" id="MF_00853"/>
    </source>
</evidence>
<keyword evidence="7" id="KW-1003">Cell membrane</keyword>
<keyword evidence="2 7" id="KW-0288">FMN</keyword>
<keyword evidence="4 7" id="KW-0560">Oxidoreductase</keyword>
<comment type="cofactor">
    <cofactor evidence="7">
        <name>FMN</name>
        <dbReference type="ChEBI" id="CHEBI:58210"/>
    </cofactor>
    <text evidence="7">Binds 1 FMN non-covalently per subunit.</text>
</comment>
<keyword evidence="12" id="KW-1185">Reference proteome</keyword>
<dbReference type="Gene3D" id="3.40.50.360">
    <property type="match status" value="1"/>
</dbReference>
<dbReference type="InterPro" id="IPR026816">
    <property type="entry name" value="Flavodoxin_dom"/>
</dbReference>
<evidence type="ECO:0000256" key="1">
    <source>
        <dbReference type="ARBA" id="ARBA00022630"/>
    </source>
</evidence>
<evidence type="ECO:0000313" key="12">
    <source>
        <dbReference type="Proteomes" id="UP001231587"/>
    </source>
</evidence>
<comment type="similarity">
    <text evidence="7">Belongs to the HemG family.</text>
</comment>
<evidence type="ECO:0000256" key="6">
    <source>
        <dbReference type="ARBA" id="ARBA00023244"/>
    </source>
</evidence>
<dbReference type="InterPro" id="IPR044264">
    <property type="entry name" value="HemG"/>
</dbReference>
<evidence type="ECO:0000256" key="4">
    <source>
        <dbReference type="ARBA" id="ARBA00023002"/>
    </source>
</evidence>
<dbReference type="GO" id="GO:0004729">
    <property type="term" value="F:oxygen-dependent protoporphyrinogen oxidase activity"/>
    <property type="evidence" value="ECO:0007669"/>
    <property type="project" value="InterPro"/>
</dbReference>
<keyword evidence="1 7" id="KW-0285">Flavoprotein</keyword>
<dbReference type="NCBIfam" id="NF008316">
    <property type="entry name" value="PRK11104.1"/>
    <property type="match status" value="1"/>
</dbReference>
<organism evidence="9 11">
    <name type="scientific">Formosa algae</name>
    <dbReference type="NCBI Taxonomy" id="225843"/>
    <lineage>
        <taxon>Bacteria</taxon>
        <taxon>Pseudomonadati</taxon>
        <taxon>Bacteroidota</taxon>
        <taxon>Flavobacteriia</taxon>
        <taxon>Flavobacteriales</taxon>
        <taxon>Flavobacteriaceae</taxon>
        <taxon>Formosa</taxon>
    </lineage>
</organism>
<dbReference type="HAMAP" id="MF_00853">
    <property type="entry name" value="HemG"/>
    <property type="match status" value="1"/>
</dbReference>
<evidence type="ECO:0000313" key="10">
    <source>
        <dbReference type="EMBL" id="MDQ0335864.1"/>
    </source>
</evidence>
<dbReference type="InterPro" id="IPR029039">
    <property type="entry name" value="Flavoprotein-like_sf"/>
</dbReference>
<evidence type="ECO:0000313" key="11">
    <source>
        <dbReference type="Proteomes" id="UP001138672"/>
    </source>
</evidence>
<dbReference type="Proteomes" id="UP001231587">
    <property type="component" value="Unassembled WGS sequence"/>
</dbReference>
<reference evidence="9" key="1">
    <citation type="submission" date="2021-03" db="EMBL/GenBank/DDBJ databases">
        <title>Genomic Encyclopedia of Type Strains, Phase IV (KMG-IV): sequencing the most valuable type-strain genomes for metagenomic binning, comparative biology and taxonomic classification.</title>
        <authorList>
            <person name="Goeker M."/>
        </authorList>
    </citation>
    <scope>NUCLEOTIDE SEQUENCE</scope>
    <source>
        <strain evidence="9">DSM 15523</strain>
        <strain evidence="10 12">DSM 16476</strain>
    </source>
</reference>
<proteinExistence type="inferred from homology"/>
<dbReference type="EMBL" id="JAGGJQ010000007">
    <property type="protein sequence ID" value="MBP1840723.1"/>
    <property type="molecule type" value="Genomic_DNA"/>
</dbReference>
<comment type="catalytic activity">
    <reaction evidence="7">
        <text>protoporphyrinogen IX + 3 a quinone = protoporphyrin IX + 3 a quinol</text>
        <dbReference type="Rhea" id="RHEA:65032"/>
        <dbReference type="ChEBI" id="CHEBI:24646"/>
        <dbReference type="ChEBI" id="CHEBI:57306"/>
        <dbReference type="ChEBI" id="CHEBI:57307"/>
        <dbReference type="ChEBI" id="CHEBI:132124"/>
        <dbReference type="EC" id="1.3.5.3"/>
    </reaction>
</comment>
<gene>
    <name evidence="7" type="primary">hemG</name>
    <name evidence="9" type="ORF">J2Z56_002653</name>
    <name evidence="10" type="ORF">J2Z57_002316</name>
</gene>
<protein>
    <recommendedName>
        <fullName evidence="7">Protoporphyrinogen IX dehydrogenase [quinone]</fullName>
        <ecNumber evidence="7">1.3.5.3</ecNumber>
    </recommendedName>
    <alternativeName>
        <fullName evidence="7">Protoporphyrinogen IX dehydrogenase [menaquinone]</fullName>
    </alternativeName>
    <alternativeName>
        <fullName evidence="7">Protoporphyrinogen IX dehydrogenase [ubiquinone]</fullName>
    </alternativeName>
    <alternativeName>
        <fullName evidence="7">Protoporphyrinogen oxidase</fullName>
        <shortName evidence="7">PPO</shortName>
    </alternativeName>
</protein>
<dbReference type="PANTHER" id="PTHR38030">
    <property type="entry name" value="PROTOPORPHYRINOGEN IX DEHYDROGENASE [MENAQUINONE]"/>
    <property type="match status" value="1"/>
</dbReference>
<dbReference type="RefSeq" id="WP_057780258.1">
    <property type="nucleotide sequence ID" value="NZ_JAGGJQ010000007.1"/>
</dbReference>
<evidence type="ECO:0000313" key="9">
    <source>
        <dbReference type="EMBL" id="MBP1840723.1"/>
    </source>
</evidence>
<dbReference type="EC" id="1.3.5.3" evidence="7"/>
<keyword evidence="5" id="KW-0472">Membrane</keyword>
<keyword evidence="6 7" id="KW-0627">Porphyrin biosynthesis</keyword>
<comment type="catalytic activity">
    <reaction evidence="7">
        <text>protoporphyrinogen IX + 3 a menaquinone = protoporphyrin IX + 3 a menaquinol</text>
        <dbReference type="Rhea" id="RHEA:27409"/>
        <dbReference type="Rhea" id="RHEA-COMP:9537"/>
        <dbReference type="Rhea" id="RHEA-COMP:9539"/>
        <dbReference type="ChEBI" id="CHEBI:16374"/>
        <dbReference type="ChEBI" id="CHEBI:18151"/>
        <dbReference type="ChEBI" id="CHEBI:57306"/>
        <dbReference type="ChEBI" id="CHEBI:57307"/>
        <dbReference type="EC" id="1.3.5.3"/>
    </reaction>
</comment>
<dbReference type="SUPFAM" id="SSF52218">
    <property type="entry name" value="Flavoproteins"/>
    <property type="match status" value="1"/>
</dbReference>
<sequence>MNKRIAILYATTDGQTLKICRRIAEYLQDFSYSTDLCEISDFPYPLSQYSKVVIGASIRYGTHSKKVAAFIQNYKPELELIDTSFFSVNLVARKPDKNRYYNNPYVIKFFKELKWTPTRKDVFAGTLDYKSYNILDRIMIKIIMKMTGGPTSSKTPIEYTDWDRVKAFALQICQN</sequence>
<dbReference type="PANTHER" id="PTHR38030:SF2">
    <property type="entry name" value="PROTOPORPHYRINOGEN IX DEHYDROGENASE [QUINONE]"/>
    <property type="match status" value="1"/>
</dbReference>
<comment type="subcellular location">
    <subcellularLocation>
        <location evidence="7">Cell membrane</location>
        <topology evidence="7">Peripheral membrane protein</topology>
    </subcellularLocation>
</comment>
<dbReference type="Pfam" id="PF12724">
    <property type="entry name" value="Flavodoxin_5"/>
    <property type="match status" value="1"/>
</dbReference>
<evidence type="ECO:0000256" key="3">
    <source>
        <dbReference type="ARBA" id="ARBA00022741"/>
    </source>
</evidence>
<evidence type="ECO:0000256" key="2">
    <source>
        <dbReference type="ARBA" id="ARBA00022643"/>
    </source>
</evidence>
<comment type="function">
    <text evidence="7">Catalyzes the 6-electron oxidation of protoporphyrinogen IX to form protoporphyrin IX; under anaerobic conditions uses menaquinone as an electron acceptor, under aerobic conditions uses ubiquinone as an electron acceptor.</text>
</comment>
<name>A0A9X1C9Q5_9FLAO</name>
<feature type="domain" description="Flavodoxin" evidence="8">
    <location>
        <begin position="7"/>
        <end position="153"/>
    </location>
</feature>
<comment type="catalytic activity">
    <reaction evidence="7">
        <text>protoporphyrinogen IX + 3 a ubiquinone = protoporphyrin IX + 3 a ubiquinol</text>
        <dbReference type="Rhea" id="RHEA:63936"/>
        <dbReference type="Rhea" id="RHEA-COMP:9565"/>
        <dbReference type="Rhea" id="RHEA-COMP:9566"/>
        <dbReference type="ChEBI" id="CHEBI:16389"/>
        <dbReference type="ChEBI" id="CHEBI:17976"/>
        <dbReference type="ChEBI" id="CHEBI:57306"/>
        <dbReference type="ChEBI" id="CHEBI:57307"/>
    </reaction>
</comment>